<reference evidence="1" key="2">
    <citation type="journal article" date="2015" name="Fish Shellfish Immunol.">
        <title>Early steps in the European eel (Anguilla anguilla)-Vibrio vulnificus interaction in the gills: Role of the RtxA13 toxin.</title>
        <authorList>
            <person name="Callol A."/>
            <person name="Pajuelo D."/>
            <person name="Ebbesson L."/>
            <person name="Teles M."/>
            <person name="MacKenzie S."/>
            <person name="Amaro C."/>
        </authorList>
    </citation>
    <scope>NUCLEOTIDE SEQUENCE</scope>
</reference>
<protein>
    <submittedName>
        <fullName evidence="1">Uncharacterized protein</fullName>
    </submittedName>
</protein>
<sequence>MRVALCLEAKHACTDATILLDESMSQRLRFKNNYAFRNIN</sequence>
<dbReference type="EMBL" id="GBXM01078430">
    <property type="protein sequence ID" value="JAH30147.1"/>
    <property type="molecule type" value="Transcribed_RNA"/>
</dbReference>
<name>A0A0E9RMU0_ANGAN</name>
<accession>A0A0E9RMU0</accession>
<dbReference type="AlphaFoldDB" id="A0A0E9RMU0"/>
<organism evidence="1">
    <name type="scientific">Anguilla anguilla</name>
    <name type="common">European freshwater eel</name>
    <name type="synonym">Muraena anguilla</name>
    <dbReference type="NCBI Taxonomy" id="7936"/>
    <lineage>
        <taxon>Eukaryota</taxon>
        <taxon>Metazoa</taxon>
        <taxon>Chordata</taxon>
        <taxon>Craniata</taxon>
        <taxon>Vertebrata</taxon>
        <taxon>Euteleostomi</taxon>
        <taxon>Actinopterygii</taxon>
        <taxon>Neopterygii</taxon>
        <taxon>Teleostei</taxon>
        <taxon>Anguilliformes</taxon>
        <taxon>Anguillidae</taxon>
        <taxon>Anguilla</taxon>
    </lineage>
</organism>
<evidence type="ECO:0000313" key="1">
    <source>
        <dbReference type="EMBL" id="JAH30147.1"/>
    </source>
</evidence>
<reference evidence="1" key="1">
    <citation type="submission" date="2014-11" db="EMBL/GenBank/DDBJ databases">
        <authorList>
            <person name="Amaro Gonzalez C."/>
        </authorList>
    </citation>
    <scope>NUCLEOTIDE SEQUENCE</scope>
</reference>
<proteinExistence type="predicted"/>